<organism evidence="13 14">
    <name type="scientific">Gracilariopsis chorda</name>
    <dbReference type="NCBI Taxonomy" id="448386"/>
    <lineage>
        <taxon>Eukaryota</taxon>
        <taxon>Rhodophyta</taxon>
        <taxon>Florideophyceae</taxon>
        <taxon>Rhodymeniophycidae</taxon>
        <taxon>Gracilariales</taxon>
        <taxon>Gracilariaceae</taxon>
        <taxon>Gracilariopsis</taxon>
    </lineage>
</organism>
<comment type="function">
    <text evidence="1">Mediates high-affinity intracellular uptake of the rare oligo-element molybdenum.</text>
</comment>
<evidence type="ECO:0000256" key="5">
    <source>
        <dbReference type="ARBA" id="ARBA00022475"/>
    </source>
</evidence>
<evidence type="ECO:0000313" key="13">
    <source>
        <dbReference type="EMBL" id="PXF47480.1"/>
    </source>
</evidence>
<evidence type="ECO:0000256" key="3">
    <source>
        <dbReference type="ARBA" id="ARBA00021242"/>
    </source>
</evidence>
<sequence length="459" mass="50223">MYGYIFSGLMMACVVVRTAQWVMESRSPSADSKSTESQLGRSPEFKSFQMNYLLVYLLAIAADWLQGPYVYALYTEYGYDKREIGHLFIAGFGSSAVLGTFIGSIADKYGRKFNVLVFVITYALSCVTKHSPNFGILMIGRLLAGVATSILFSAFESWLVSEHNTRSFDPSLLSETFSKAQFGNAVVAIASGQVAGVAAAKFGKVAPFDTAAIVLGLLGLIVAGTWSENYGDSRQSVGGGLRSAWTMMIADEKILLVGIIQSCFESAMYLMVFSWTPALQAASDASGLGEIPHGMIFSSFMVCIMIGSSLFVFLLRTQPAELFMRNLYVLGVMMFTVTAVSTNVWEVYAALLGFEVICGLYFPAMGTMRAKYVPEVTRSAIMNYFRVPLNVIVCATLLMNMENATVFRLCAVMMTIAVVCQQRLFSVSKASIGTNDDWTREERAELVEEGLSNVEEATK</sequence>
<feature type="transmembrane region" description="Helical" evidence="12">
    <location>
        <begin position="206"/>
        <end position="226"/>
    </location>
</feature>
<comment type="subcellular location">
    <subcellularLocation>
        <location evidence="2">Cell membrane</location>
        <topology evidence="2">Multi-pass membrane protein</topology>
    </subcellularLocation>
</comment>
<dbReference type="OrthoDB" id="263957at2759"/>
<feature type="transmembrane region" description="Helical" evidence="12">
    <location>
        <begin position="380"/>
        <end position="399"/>
    </location>
</feature>
<evidence type="ECO:0000256" key="1">
    <source>
        <dbReference type="ARBA" id="ARBA00003019"/>
    </source>
</evidence>
<dbReference type="GO" id="GO:0015098">
    <property type="term" value="F:molybdate ion transmembrane transporter activity"/>
    <property type="evidence" value="ECO:0007669"/>
    <property type="project" value="InterPro"/>
</dbReference>
<keyword evidence="7 12" id="KW-1133">Transmembrane helix</keyword>
<dbReference type="Pfam" id="PF05631">
    <property type="entry name" value="MFS_5"/>
    <property type="match status" value="1"/>
</dbReference>
<evidence type="ECO:0000256" key="12">
    <source>
        <dbReference type="SAM" id="Phobius"/>
    </source>
</evidence>
<keyword evidence="4" id="KW-0813">Transport</keyword>
<feature type="transmembrane region" description="Helical" evidence="12">
    <location>
        <begin position="51"/>
        <end position="72"/>
    </location>
</feature>
<evidence type="ECO:0000256" key="9">
    <source>
        <dbReference type="ARBA" id="ARBA00023136"/>
    </source>
</evidence>
<dbReference type="AlphaFoldDB" id="A0A2V3J261"/>
<comment type="caution">
    <text evidence="13">The sequence shown here is derived from an EMBL/GenBank/DDBJ whole genome shotgun (WGS) entry which is preliminary data.</text>
</comment>
<feature type="transmembrane region" description="Helical" evidence="12">
    <location>
        <begin position="182"/>
        <end position="200"/>
    </location>
</feature>
<dbReference type="EMBL" id="NBIV01000024">
    <property type="protein sequence ID" value="PXF47480.1"/>
    <property type="molecule type" value="Genomic_DNA"/>
</dbReference>
<dbReference type="GO" id="GO:0006811">
    <property type="term" value="P:monoatomic ion transport"/>
    <property type="evidence" value="ECO:0007669"/>
    <property type="project" value="UniProtKB-KW"/>
</dbReference>
<evidence type="ECO:0000256" key="6">
    <source>
        <dbReference type="ARBA" id="ARBA00022692"/>
    </source>
</evidence>
<evidence type="ECO:0000256" key="2">
    <source>
        <dbReference type="ARBA" id="ARBA00004651"/>
    </source>
</evidence>
<evidence type="ECO:0000256" key="10">
    <source>
        <dbReference type="ARBA" id="ARBA00030646"/>
    </source>
</evidence>
<keyword evidence="8" id="KW-0406">Ion transport</keyword>
<protein>
    <recommendedName>
        <fullName evidence="3">Molybdate-anion transporter</fullName>
    </recommendedName>
    <alternativeName>
        <fullName evidence="10">Major facilitator superfamily domain-containing protein 5</fullName>
    </alternativeName>
    <alternativeName>
        <fullName evidence="11">Molybdate transporter 2 homolog</fullName>
    </alternativeName>
</protein>
<reference evidence="13 14" key="1">
    <citation type="journal article" date="2018" name="Mol. Biol. Evol.">
        <title>Analysis of the draft genome of the red seaweed Gracilariopsis chorda provides insights into genome size evolution in Rhodophyta.</title>
        <authorList>
            <person name="Lee J."/>
            <person name="Yang E.C."/>
            <person name="Graf L."/>
            <person name="Yang J.H."/>
            <person name="Qiu H."/>
            <person name="Zel Zion U."/>
            <person name="Chan C.X."/>
            <person name="Stephens T.G."/>
            <person name="Weber A.P.M."/>
            <person name="Boo G.H."/>
            <person name="Boo S.M."/>
            <person name="Kim K.M."/>
            <person name="Shin Y."/>
            <person name="Jung M."/>
            <person name="Lee S.J."/>
            <person name="Yim H.S."/>
            <person name="Lee J.H."/>
            <person name="Bhattacharya D."/>
            <person name="Yoon H.S."/>
        </authorList>
    </citation>
    <scope>NUCLEOTIDE SEQUENCE [LARGE SCALE GENOMIC DNA]</scope>
    <source>
        <strain evidence="13 14">SKKU-2015</strain>
        <tissue evidence="13">Whole body</tissue>
    </source>
</reference>
<gene>
    <name evidence="13" type="ORF">BWQ96_02811</name>
</gene>
<dbReference type="PANTHER" id="PTHR23516:SF1">
    <property type="entry name" value="MOLYBDATE-ANION TRANSPORTER"/>
    <property type="match status" value="1"/>
</dbReference>
<dbReference type="PANTHER" id="PTHR23516">
    <property type="entry name" value="SAM (S-ADENOSYL METHIONINE) TRANSPORTER"/>
    <property type="match status" value="1"/>
</dbReference>
<dbReference type="SUPFAM" id="SSF103473">
    <property type="entry name" value="MFS general substrate transporter"/>
    <property type="match status" value="1"/>
</dbReference>
<evidence type="ECO:0000256" key="4">
    <source>
        <dbReference type="ARBA" id="ARBA00022448"/>
    </source>
</evidence>
<evidence type="ECO:0000256" key="11">
    <source>
        <dbReference type="ARBA" id="ARBA00032555"/>
    </source>
</evidence>
<dbReference type="Proteomes" id="UP000247409">
    <property type="component" value="Unassembled WGS sequence"/>
</dbReference>
<evidence type="ECO:0000256" key="7">
    <source>
        <dbReference type="ARBA" id="ARBA00022989"/>
    </source>
</evidence>
<dbReference type="Gene3D" id="1.20.1250.20">
    <property type="entry name" value="MFS general substrate transporter like domains"/>
    <property type="match status" value="1"/>
</dbReference>
<dbReference type="CDD" id="cd17487">
    <property type="entry name" value="MFS_MFSD5_like"/>
    <property type="match status" value="1"/>
</dbReference>
<feature type="transmembrane region" description="Helical" evidence="12">
    <location>
        <begin position="84"/>
        <end position="106"/>
    </location>
</feature>
<proteinExistence type="predicted"/>
<feature type="transmembrane region" description="Helical" evidence="12">
    <location>
        <begin position="136"/>
        <end position="161"/>
    </location>
</feature>
<feature type="transmembrane region" description="Helical" evidence="12">
    <location>
        <begin position="295"/>
        <end position="315"/>
    </location>
</feature>
<evidence type="ECO:0000256" key="8">
    <source>
        <dbReference type="ARBA" id="ARBA00023065"/>
    </source>
</evidence>
<keyword evidence="9 12" id="KW-0472">Membrane</keyword>
<keyword evidence="5" id="KW-1003">Cell membrane</keyword>
<evidence type="ECO:0000313" key="14">
    <source>
        <dbReference type="Proteomes" id="UP000247409"/>
    </source>
</evidence>
<accession>A0A2V3J261</accession>
<feature type="transmembrane region" description="Helical" evidence="12">
    <location>
        <begin position="347"/>
        <end position="368"/>
    </location>
</feature>
<keyword evidence="6 12" id="KW-0812">Transmembrane</keyword>
<feature type="transmembrane region" description="Helical" evidence="12">
    <location>
        <begin position="254"/>
        <end position="275"/>
    </location>
</feature>
<dbReference type="GO" id="GO:0005886">
    <property type="term" value="C:plasma membrane"/>
    <property type="evidence" value="ECO:0007669"/>
    <property type="project" value="UniProtKB-SubCell"/>
</dbReference>
<dbReference type="InterPro" id="IPR008509">
    <property type="entry name" value="MOT2/MFSD5"/>
</dbReference>
<feature type="transmembrane region" description="Helical" evidence="12">
    <location>
        <begin position="113"/>
        <end position="130"/>
    </location>
</feature>
<feature type="transmembrane region" description="Helical" evidence="12">
    <location>
        <begin position="322"/>
        <end position="341"/>
    </location>
</feature>
<dbReference type="InterPro" id="IPR036259">
    <property type="entry name" value="MFS_trans_sf"/>
</dbReference>
<name>A0A2V3J261_9FLOR</name>
<keyword evidence="14" id="KW-1185">Reference proteome</keyword>